<dbReference type="InterPro" id="IPR009936">
    <property type="entry name" value="DUF1468"/>
</dbReference>
<sequence length="156" mass="17561">MSKTFDRYASLLFLIIGAAFMLESRNISDSAYGSNVGPDIFPFGLGLVFALLSLRLFYETFKYPKQETDNGEPAAKLDYKRFGIILIAAVLYAFFLEEIGFIIGTFLFLLVGFQTMEKGKWLSTVIIAALFSYGVYYLFVEILQGTLPGWPVWLGL</sequence>
<evidence type="ECO:0000259" key="2">
    <source>
        <dbReference type="Pfam" id="PF07331"/>
    </source>
</evidence>
<dbReference type="Pfam" id="PF07331">
    <property type="entry name" value="TctB"/>
    <property type="match status" value="1"/>
</dbReference>
<dbReference type="EMBL" id="CP021434">
    <property type="protein sequence ID" value="ARU60726.1"/>
    <property type="molecule type" value="Genomic_DNA"/>
</dbReference>
<feature type="domain" description="DUF1468" evidence="2">
    <location>
        <begin position="9"/>
        <end position="148"/>
    </location>
</feature>
<dbReference type="Proteomes" id="UP000195437">
    <property type="component" value="Chromosome"/>
</dbReference>
<evidence type="ECO:0000256" key="1">
    <source>
        <dbReference type="SAM" id="Phobius"/>
    </source>
</evidence>
<evidence type="ECO:0000313" key="3">
    <source>
        <dbReference type="EMBL" id="ARU60726.1"/>
    </source>
</evidence>
<feature type="transmembrane region" description="Helical" evidence="1">
    <location>
        <begin position="40"/>
        <end position="58"/>
    </location>
</feature>
<dbReference type="AlphaFoldDB" id="A0A1Y0ILM4"/>
<keyword evidence="4" id="KW-1185">Reference proteome</keyword>
<feature type="transmembrane region" description="Helical" evidence="1">
    <location>
        <begin position="121"/>
        <end position="140"/>
    </location>
</feature>
<feature type="transmembrane region" description="Helical" evidence="1">
    <location>
        <begin position="84"/>
        <end position="109"/>
    </location>
</feature>
<keyword evidence="1" id="KW-1133">Transmembrane helix</keyword>
<dbReference type="OrthoDB" id="1683098at2"/>
<keyword evidence="1" id="KW-0472">Membrane</keyword>
<reference evidence="4" key="1">
    <citation type="submission" date="2017-05" db="EMBL/GenBank/DDBJ databases">
        <authorList>
            <person name="Sung H."/>
        </authorList>
    </citation>
    <scope>NUCLEOTIDE SEQUENCE [LARGE SCALE GENOMIC DNA]</scope>
    <source>
        <strain evidence="4">AR23208</strain>
    </source>
</reference>
<proteinExistence type="predicted"/>
<dbReference type="KEGG" id="tum:CBW65_06220"/>
<evidence type="ECO:0000313" key="4">
    <source>
        <dbReference type="Proteomes" id="UP000195437"/>
    </source>
</evidence>
<gene>
    <name evidence="3" type="ORF">CBW65_06220</name>
</gene>
<organism evidence="3 4">
    <name type="scientific">Tumebacillus avium</name>
    <dbReference type="NCBI Taxonomy" id="1903704"/>
    <lineage>
        <taxon>Bacteria</taxon>
        <taxon>Bacillati</taxon>
        <taxon>Bacillota</taxon>
        <taxon>Bacilli</taxon>
        <taxon>Bacillales</taxon>
        <taxon>Alicyclobacillaceae</taxon>
        <taxon>Tumebacillus</taxon>
    </lineage>
</organism>
<name>A0A1Y0ILM4_9BACL</name>
<dbReference type="RefSeq" id="WP_087456117.1">
    <property type="nucleotide sequence ID" value="NZ_CP021434.1"/>
</dbReference>
<accession>A0A1Y0ILM4</accession>
<keyword evidence="1" id="KW-0812">Transmembrane</keyword>
<protein>
    <submittedName>
        <fullName evidence="3">Transporter</fullName>
    </submittedName>
</protein>